<gene>
    <name evidence="2" type="ORF">K493DRAFT_318809</name>
</gene>
<reference evidence="2 3" key="1">
    <citation type="submission" date="2016-07" db="EMBL/GenBank/DDBJ databases">
        <title>Pervasive Adenine N6-methylation of Active Genes in Fungi.</title>
        <authorList>
            <consortium name="DOE Joint Genome Institute"/>
            <person name="Mondo S.J."/>
            <person name="Dannebaum R.O."/>
            <person name="Kuo R.C."/>
            <person name="Labutti K."/>
            <person name="Haridas S."/>
            <person name="Kuo A."/>
            <person name="Salamov A."/>
            <person name="Ahrendt S.R."/>
            <person name="Lipzen A."/>
            <person name="Sullivan W."/>
            <person name="Andreopoulos W.B."/>
            <person name="Clum A."/>
            <person name="Lindquist E."/>
            <person name="Daum C."/>
            <person name="Ramamoorthy G.K."/>
            <person name="Gryganskyi A."/>
            <person name="Culley D."/>
            <person name="Magnuson J.K."/>
            <person name="James T.Y."/>
            <person name="O'Malley M.A."/>
            <person name="Stajich J.E."/>
            <person name="Spatafora J.W."/>
            <person name="Visel A."/>
            <person name="Grigoriev I.V."/>
        </authorList>
    </citation>
    <scope>NUCLEOTIDE SEQUENCE [LARGE SCALE GENOMIC DNA]</scope>
    <source>
        <strain evidence="2 3">CBS 931.73</strain>
    </source>
</reference>
<evidence type="ECO:0000256" key="1">
    <source>
        <dbReference type="SAM" id="MobiDB-lite"/>
    </source>
</evidence>
<feature type="compositionally biased region" description="Polar residues" evidence="1">
    <location>
        <begin position="210"/>
        <end position="227"/>
    </location>
</feature>
<evidence type="ECO:0000313" key="3">
    <source>
        <dbReference type="Proteomes" id="UP000193498"/>
    </source>
</evidence>
<dbReference type="EMBL" id="MCFE01000460">
    <property type="protein sequence ID" value="ORX89294.1"/>
    <property type="molecule type" value="Genomic_DNA"/>
</dbReference>
<organism evidence="2 3">
    <name type="scientific">Basidiobolus meristosporus CBS 931.73</name>
    <dbReference type="NCBI Taxonomy" id="1314790"/>
    <lineage>
        <taxon>Eukaryota</taxon>
        <taxon>Fungi</taxon>
        <taxon>Fungi incertae sedis</taxon>
        <taxon>Zoopagomycota</taxon>
        <taxon>Entomophthoromycotina</taxon>
        <taxon>Basidiobolomycetes</taxon>
        <taxon>Basidiobolales</taxon>
        <taxon>Basidiobolaceae</taxon>
        <taxon>Basidiobolus</taxon>
    </lineage>
</organism>
<protein>
    <submittedName>
        <fullName evidence="2">Uncharacterized protein</fullName>
    </submittedName>
</protein>
<keyword evidence="3" id="KW-1185">Reference proteome</keyword>
<sequence length="227" mass="26360">MDLLNEGEKNLLLNSQILNRISKLPRAQLEILLIKASNKHADIRQLILYSTERFGQNPRVTQEVDQLVAWYEQFHSPELSVTARFTLLTSITLSIVRSPQAFGLHESGYFSICTDRERYQLKRERFTGLLGEKWKGFWLKHGKELGEMMSYQKSDWKKMVELFKRWEASLKEQRLSLGNVYEIRIILERLNESQQTYYNKKVVGTDTDSETSSLTATTNSELSASTS</sequence>
<dbReference type="Proteomes" id="UP000193498">
    <property type="component" value="Unassembled WGS sequence"/>
</dbReference>
<feature type="region of interest" description="Disordered" evidence="1">
    <location>
        <begin position="205"/>
        <end position="227"/>
    </location>
</feature>
<name>A0A1Y1XVG9_9FUNG</name>
<evidence type="ECO:0000313" key="2">
    <source>
        <dbReference type="EMBL" id="ORX89294.1"/>
    </source>
</evidence>
<dbReference type="InParanoid" id="A0A1Y1XVG9"/>
<proteinExistence type="predicted"/>
<comment type="caution">
    <text evidence="2">The sequence shown here is derived from an EMBL/GenBank/DDBJ whole genome shotgun (WGS) entry which is preliminary data.</text>
</comment>
<dbReference type="AlphaFoldDB" id="A0A1Y1XVG9"/>
<accession>A0A1Y1XVG9</accession>